<dbReference type="Proteomes" id="UP000253250">
    <property type="component" value="Unassembled WGS sequence"/>
</dbReference>
<name>A0A368HHJ3_9GAMM</name>
<comment type="caution">
    <text evidence="2">The sequence shown here is derived from an EMBL/GenBank/DDBJ whole genome shotgun (WGS) entry which is preliminary data.</text>
</comment>
<gene>
    <name evidence="2" type="ORF">C4900_14725</name>
</gene>
<dbReference type="AlphaFoldDB" id="A0A368HHJ3"/>
<dbReference type="EMBL" id="PSYR01000002">
    <property type="protein sequence ID" value="RCN56980.1"/>
    <property type="molecule type" value="Genomic_DNA"/>
</dbReference>
<keyword evidence="3" id="KW-1185">Reference proteome</keyword>
<dbReference type="InterPro" id="IPR036597">
    <property type="entry name" value="Fido-like_dom_sf"/>
</dbReference>
<evidence type="ECO:0000259" key="1">
    <source>
        <dbReference type="PROSITE" id="PS51459"/>
    </source>
</evidence>
<sequence>MRALYTLYATPEVFLREDRSPDEFLENLKYWHARFGEHKDKGSIRPGQFKDKANRAGSTWFADPVHVEGTLHAAWEIGDALEEPFDRAVFRAVSTVSIRPFLDGNGRITRLAASNMLGRSGKIRLMIPTVFREDYILALRAFSNGDPIPVIRMFR</sequence>
<protein>
    <recommendedName>
        <fullName evidence="1">Fido domain-containing protein</fullName>
    </recommendedName>
</protein>
<proteinExistence type="predicted"/>
<evidence type="ECO:0000313" key="2">
    <source>
        <dbReference type="EMBL" id="RCN56980.1"/>
    </source>
</evidence>
<dbReference type="PROSITE" id="PS51459">
    <property type="entry name" value="FIDO"/>
    <property type="match status" value="1"/>
</dbReference>
<dbReference type="Pfam" id="PF02661">
    <property type="entry name" value="Fic"/>
    <property type="match status" value="1"/>
</dbReference>
<feature type="domain" description="Fido" evidence="1">
    <location>
        <begin position="23"/>
        <end position="155"/>
    </location>
</feature>
<organism evidence="2 3">
    <name type="scientific">Acidiferrobacter thiooxydans</name>
    <dbReference type="NCBI Taxonomy" id="163359"/>
    <lineage>
        <taxon>Bacteria</taxon>
        <taxon>Pseudomonadati</taxon>
        <taxon>Pseudomonadota</taxon>
        <taxon>Gammaproteobacteria</taxon>
        <taxon>Acidiferrobacterales</taxon>
        <taxon>Acidiferrobacteraceae</taxon>
        <taxon>Acidiferrobacter</taxon>
    </lineage>
</organism>
<dbReference type="InterPro" id="IPR003812">
    <property type="entry name" value="Fido"/>
</dbReference>
<dbReference type="Gene3D" id="1.10.3290.10">
    <property type="entry name" value="Fido-like domain"/>
    <property type="match status" value="1"/>
</dbReference>
<accession>A0A368HHJ3</accession>
<dbReference type="SUPFAM" id="SSF140931">
    <property type="entry name" value="Fic-like"/>
    <property type="match status" value="1"/>
</dbReference>
<reference evidence="2 3" key="1">
    <citation type="submission" date="2018-02" db="EMBL/GenBank/DDBJ databases">
        <title>Insights into the biology of acidophilic members of the Acidiferrobacteraceae family derived from comparative genomic analyses.</title>
        <authorList>
            <person name="Issotta F."/>
            <person name="Thyssen C."/>
            <person name="Mena C."/>
            <person name="Moya A."/>
            <person name="Bellenberg S."/>
            <person name="Sproer C."/>
            <person name="Covarrubias P.C."/>
            <person name="Sand W."/>
            <person name="Quatrini R."/>
            <person name="Vera M."/>
        </authorList>
    </citation>
    <scope>NUCLEOTIDE SEQUENCE [LARGE SCALE GENOMIC DNA]</scope>
    <source>
        <strain evidence="3">m-1</strain>
    </source>
</reference>
<evidence type="ECO:0000313" key="3">
    <source>
        <dbReference type="Proteomes" id="UP000253250"/>
    </source>
</evidence>
<dbReference type="OrthoDB" id="9807853at2"/>